<evidence type="ECO:0000313" key="1">
    <source>
        <dbReference type="EMBL" id="PIR06564.1"/>
    </source>
</evidence>
<comment type="caution">
    <text evidence="1">The sequence shown here is derived from an EMBL/GenBank/DDBJ whole genome shotgun (WGS) entry which is preliminary data.</text>
</comment>
<name>A0A2H0NCH2_9BACT</name>
<accession>A0A2H0NCH2</accession>
<dbReference type="EMBL" id="PCWQ01000012">
    <property type="protein sequence ID" value="PIR06564.1"/>
    <property type="molecule type" value="Genomic_DNA"/>
</dbReference>
<gene>
    <name evidence="1" type="ORF">COV55_03500</name>
</gene>
<proteinExistence type="predicted"/>
<dbReference type="AlphaFoldDB" id="A0A2H0NCH2"/>
<dbReference type="Proteomes" id="UP000230564">
    <property type="component" value="Unassembled WGS sequence"/>
</dbReference>
<organism evidence="1 2">
    <name type="scientific">Candidatus Komeilibacteria bacterium CG11_big_fil_rev_8_21_14_0_20_36_20</name>
    <dbReference type="NCBI Taxonomy" id="1974477"/>
    <lineage>
        <taxon>Bacteria</taxon>
        <taxon>Candidatus Komeiliibacteriota</taxon>
    </lineage>
</organism>
<evidence type="ECO:0000313" key="2">
    <source>
        <dbReference type="Proteomes" id="UP000230564"/>
    </source>
</evidence>
<sequence length="141" mass="16645">MVILTIFCFVGTCYFLIPRNIRNGREYDIFLDKEGKCHTHHRPLERPFLCGGPWPPDRDIYGGIIHFKLRLGGMFRRRFGEIEGIYVGFDEYWKLRVNHDGSLTIYSREIQIDGNPKVLLEFVKMHPKPLKYRQCLNVQTA</sequence>
<reference evidence="1 2" key="1">
    <citation type="submission" date="2017-09" db="EMBL/GenBank/DDBJ databases">
        <title>Depth-based differentiation of microbial function through sediment-hosted aquifers and enrichment of novel symbionts in the deep terrestrial subsurface.</title>
        <authorList>
            <person name="Probst A.J."/>
            <person name="Ladd B."/>
            <person name="Jarett J.K."/>
            <person name="Geller-Mcgrath D.E."/>
            <person name="Sieber C.M."/>
            <person name="Emerson J.B."/>
            <person name="Anantharaman K."/>
            <person name="Thomas B.C."/>
            <person name="Malmstrom R."/>
            <person name="Stieglmeier M."/>
            <person name="Klingl A."/>
            <person name="Woyke T."/>
            <person name="Ryan C.M."/>
            <person name="Banfield J.F."/>
        </authorList>
    </citation>
    <scope>NUCLEOTIDE SEQUENCE [LARGE SCALE GENOMIC DNA]</scope>
    <source>
        <strain evidence="1">CG11_big_fil_rev_8_21_14_0_20_36_20</strain>
    </source>
</reference>
<protein>
    <submittedName>
        <fullName evidence="1">Uncharacterized protein</fullName>
    </submittedName>
</protein>